<evidence type="ECO:0000313" key="2">
    <source>
        <dbReference type="EMBL" id="CUT17993.1"/>
    </source>
</evidence>
<dbReference type="Proteomes" id="UP000198651">
    <property type="component" value="Chromosome I"/>
</dbReference>
<gene>
    <name evidence="2" type="ORF">Ark11_1183</name>
</gene>
<dbReference type="Pfam" id="PF07963">
    <property type="entry name" value="N_methyl"/>
    <property type="match status" value="1"/>
</dbReference>
<reference evidence="3" key="1">
    <citation type="submission" date="2015-11" db="EMBL/GenBank/DDBJ databases">
        <authorList>
            <person name="Seth-Smith H.M.B."/>
        </authorList>
    </citation>
    <scope>NUCLEOTIDE SEQUENCE [LARGE SCALE GENOMIC DNA]</scope>
    <source>
        <strain evidence="3">2013Ark11</strain>
    </source>
</reference>
<keyword evidence="1" id="KW-0472">Membrane</keyword>
<keyword evidence="3" id="KW-1185">Reference proteome</keyword>
<dbReference type="InterPro" id="IPR012902">
    <property type="entry name" value="N_methyl_site"/>
</dbReference>
<evidence type="ECO:0000256" key="1">
    <source>
        <dbReference type="SAM" id="Phobius"/>
    </source>
</evidence>
<dbReference type="InterPro" id="IPR045584">
    <property type="entry name" value="Pilin-like"/>
</dbReference>
<protein>
    <submittedName>
        <fullName evidence="2">Putative pilin subunit</fullName>
    </submittedName>
</protein>
<name>A0A0S4M2J9_9BURK</name>
<dbReference type="STRING" id="1561003.Ark11_1183"/>
<accession>A0A0S4M2J9</accession>
<proteinExistence type="predicted"/>
<dbReference type="EMBL" id="LN906597">
    <property type="protein sequence ID" value="CUT17993.1"/>
    <property type="molecule type" value="Genomic_DNA"/>
</dbReference>
<sequence>MNNKKMLAFTLIELIVVVAIIGILAAIAIPAYQRYTAKAIFVSGYTLVSHFTDKALLSLAVDGSCRTPSTTGYIVLDSSSVLSKYIITPTLSTDPHSLEGCIVVGFFKSAADGGFAKFDGKAIRIHALKNAGTKDPILKSCVTDIDSSVFDADDLGCPYYSWAGTYLLS</sequence>
<organism evidence="2 3">
    <name type="scientific">Candidatus Ichthyocystis hellenicum</name>
    <dbReference type="NCBI Taxonomy" id="1561003"/>
    <lineage>
        <taxon>Bacteria</taxon>
        <taxon>Pseudomonadati</taxon>
        <taxon>Pseudomonadota</taxon>
        <taxon>Betaproteobacteria</taxon>
        <taxon>Burkholderiales</taxon>
        <taxon>Candidatus Ichthyocystis</taxon>
    </lineage>
</organism>
<dbReference type="AlphaFoldDB" id="A0A0S4M2J9"/>
<evidence type="ECO:0000313" key="3">
    <source>
        <dbReference type="Proteomes" id="UP000198651"/>
    </source>
</evidence>
<dbReference type="SUPFAM" id="SSF54523">
    <property type="entry name" value="Pili subunits"/>
    <property type="match status" value="1"/>
</dbReference>
<feature type="transmembrane region" description="Helical" evidence="1">
    <location>
        <begin position="6"/>
        <end position="29"/>
    </location>
</feature>
<dbReference type="RefSeq" id="WP_278183674.1">
    <property type="nucleotide sequence ID" value="NZ_FLSL01000090.1"/>
</dbReference>
<dbReference type="NCBIfam" id="TIGR02532">
    <property type="entry name" value="IV_pilin_GFxxxE"/>
    <property type="match status" value="1"/>
</dbReference>
<keyword evidence="1" id="KW-1133">Transmembrane helix</keyword>
<keyword evidence="1" id="KW-0812">Transmembrane</keyword>
<dbReference type="Gene3D" id="3.30.700.10">
    <property type="entry name" value="Glycoprotein, Type 4 Pilin"/>
    <property type="match status" value="1"/>
</dbReference>